<evidence type="ECO:0000313" key="2">
    <source>
        <dbReference type="Proteomes" id="UP000016932"/>
    </source>
</evidence>
<name>N1Q7G1_PSEFD</name>
<organism evidence="1 2">
    <name type="scientific">Pseudocercospora fijiensis (strain CIRAD86)</name>
    <name type="common">Black leaf streak disease fungus</name>
    <name type="synonym">Mycosphaerella fijiensis</name>
    <dbReference type="NCBI Taxonomy" id="383855"/>
    <lineage>
        <taxon>Eukaryota</taxon>
        <taxon>Fungi</taxon>
        <taxon>Dikarya</taxon>
        <taxon>Ascomycota</taxon>
        <taxon>Pezizomycotina</taxon>
        <taxon>Dothideomycetes</taxon>
        <taxon>Dothideomycetidae</taxon>
        <taxon>Mycosphaerellales</taxon>
        <taxon>Mycosphaerellaceae</taxon>
        <taxon>Pseudocercospora</taxon>
    </lineage>
</organism>
<dbReference type="RefSeq" id="XP_007921576.1">
    <property type="nucleotide sequence ID" value="XM_007923385.1"/>
</dbReference>
<dbReference type="Proteomes" id="UP000016932">
    <property type="component" value="Unassembled WGS sequence"/>
</dbReference>
<dbReference type="InterPro" id="IPR011333">
    <property type="entry name" value="SKP1/BTB/POZ_sf"/>
</dbReference>
<dbReference type="KEGG" id="pfj:MYCFIDRAFT_170191"/>
<dbReference type="HOGENOM" id="CLU_555644_0_0_1"/>
<protein>
    <recommendedName>
        <fullName evidence="3">BTB domain-containing protein</fullName>
    </recommendedName>
</protein>
<evidence type="ECO:0008006" key="3">
    <source>
        <dbReference type="Google" id="ProtNLM"/>
    </source>
</evidence>
<evidence type="ECO:0000313" key="1">
    <source>
        <dbReference type="EMBL" id="EME88605.1"/>
    </source>
</evidence>
<reference evidence="1 2" key="1">
    <citation type="journal article" date="2012" name="PLoS Pathog.">
        <title>Diverse lifestyles and strategies of plant pathogenesis encoded in the genomes of eighteen Dothideomycetes fungi.</title>
        <authorList>
            <person name="Ohm R.A."/>
            <person name="Feau N."/>
            <person name="Henrissat B."/>
            <person name="Schoch C.L."/>
            <person name="Horwitz B.A."/>
            <person name="Barry K.W."/>
            <person name="Condon B.J."/>
            <person name="Copeland A.C."/>
            <person name="Dhillon B."/>
            <person name="Glaser F."/>
            <person name="Hesse C.N."/>
            <person name="Kosti I."/>
            <person name="LaButti K."/>
            <person name="Lindquist E.A."/>
            <person name="Lucas S."/>
            <person name="Salamov A.A."/>
            <person name="Bradshaw R.E."/>
            <person name="Ciuffetti L."/>
            <person name="Hamelin R.C."/>
            <person name="Kema G.H.J."/>
            <person name="Lawrence C."/>
            <person name="Scott J.A."/>
            <person name="Spatafora J.W."/>
            <person name="Turgeon B.G."/>
            <person name="de Wit P.J.G.M."/>
            <person name="Zhong S."/>
            <person name="Goodwin S.B."/>
            <person name="Grigoriev I.V."/>
        </authorList>
    </citation>
    <scope>NUCLEOTIDE SEQUENCE [LARGE SCALE GENOMIC DNA]</scope>
    <source>
        <strain evidence="1 2">CIRAD86</strain>
    </source>
</reference>
<gene>
    <name evidence="1" type="ORF">MYCFIDRAFT_170191</name>
</gene>
<accession>N1Q7G1</accession>
<dbReference type="OrthoDB" id="5275938at2759"/>
<dbReference type="CDD" id="cd18186">
    <property type="entry name" value="BTB_POZ_ZBTB_KLHL-like"/>
    <property type="match status" value="1"/>
</dbReference>
<proteinExistence type="predicted"/>
<dbReference type="GeneID" id="19332457"/>
<sequence length="491" mass="54586">MDFTATDSDSVNESFAALECMFDPPVDAICPFGDIILVADDNLHPTTKIQVSSCILSMASPVLRALFSKKFAEGQGTSSDGPKEVRLQEDPQTVLRWPVKGIFDKINRRNASLSPAASCTAYDYDPEFFRDITKALVLCSNNITPHSFNPRCHDFIPLAMITTLSAQLRAAQNVMTHHVNVVLQQSCLNASHLLPINYNYNSSTLWHLLARLDQVRVPPIVINEMHCNCFALTRKNFVSPDDSGVDHESSEWVWKSVRGERAGWHHRVSCLHQTPIDTVGMYIIQQDDVEVAAENVRDILQGPCLDCVKRGGGGVGDRGKIANLAIRPGGTIGLKHTWTSTASICWFQGLLRTPISHDRLMDPFALAGNRLDQHIAEWSSNEQRAPKISRDIELRMQHWAWERHRFLTTDDLGHITNMHSETAPAMRRFNTNAMDHECGIEIIDVVCVKSSPSAIVVSIGRELYLSAEVNVNVHRSHQVQGLGGPGDQSAV</sequence>
<dbReference type="VEuPathDB" id="FungiDB:MYCFIDRAFT_170191"/>
<dbReference type="AlphaFoldDB" id="N1Q7G1"/>
<dbReference type="Gene3D" id="3.30.710.10">
    <property type="entry name" value="Potassium Channel Kv1.1, Chain A"/>
    <property type="match status" value="1"/>
</dbReference>
<keyword evidence="2" id="KW-1185">Reference proteome</keyword>
<dbReference type="EMBL" id="KB446555">
    <property type="protein sequence ID" value="EME88605.1"/>
    <property type="molecule type" value="Genomic_DNA"/>
</dbReference>
<dbReference type="STRING" id="383855.N1Q7G1"/>